<evidence type="ECO:0000313" key="2">
    <source>
        <dbReference type="EMBL" id="EGV92007.1"/>
    </source>
</evidence>
<organism evidence="2 3">
    <name type="scientific">Cricetulus griseus</name>
    <name type="common">Chinese hamster</name>
    <name type="synonym">Cricetulus barabensis griseus</name>
    <dbReference type="NCBI Taxonomy" id="10029"/>
    <lineage>
        <taxon>Eukaryota</taxon>
        <taxon>Metazoa</taxon>
        <taxon>Chordata</taxon>
        <taxon>Craniata</taxon>
        <taxon>Vertebrata</taxon>
        <taxon>Euteleostomi</taxon>
        <taxon>Mammalia</taxon>
        <taxon>Eutheria</taxon>
        <taxon>Euarchontoglires</taxon>
        <taxon>Glires</taxon>
        <taxon>Rodentia</taxon>
        <taxon>Myomorpha</taxon>
        <taxon>Muroidea</taxon>
        <taxon>Cricetidae</taxon>
        <taxon>Cricetinae</taxon>
        <taxon>Cricetulus</taxon>
    </lineage>
</organism>
<accession>G3H0R0</accession>
<reference evidence="3" key="1">
    <citation type="journal article" date="2011" name="Nat. Biotechnol.">
        <title>The genomic sequence of the Chinese hamster ovary (CHO)-K1 cell line.</title>
        <authorList>
            <person name="Xu X."/>
            <person name="Nagarajan H."/>
            <person name="Lewis N.E."/>
            <person name="Pan S."/>
            <person name="Cai Z."/>
            <person name="Liu X."/>
            <person name="Chen W."/>
            <person name="Xie M."/>
            <person name="Wang W."/>
            <person name="Hammond S."/>
            <person name="Andersen M.R."/>
            <person name="Neff N."/>
            <person name="Passarelli B."/>
            <person name="Koh W."/>
            <person name="Fan H.C."/>
            <person name="Wang J."/>
            <person name="Gui Y."/>
            <person name="Lee K.H."/>
            <person name="Betenbaugh M.J."/>
            <person name="Quake S.R."/>
            <person name="Famili I."/>
            <person name="Palsson B.O."/>
            <person name="Wang J."/>
        </authorList>
    </citation>
    <scope>NUCLEOTIDE SEQUENCE [LARGE SCALE GENOMIC DNA]</scope>
    <source>
        <strain evidence="3">CHO K1 cell line</strain>
    </source>
</reference>
<sequence length="65" mass="7327">MSIHGTRVSEEIEAEKQEKMLKETKGKLSTVVGRGRRSRVSGWPGLHSKTLDKTRLIVSKVTLKH</sequence>
<dbReference type="Proteomes" id="UP000001075">
    <property type="component" value="Unassembled WGS sequence"/>
</dbReference>
<gene>
    <name evidence="2" type="ORF">I79_003724</name>
</gene>
<protein>
    <submittedName>
        <fullName evidence="2">Uncharacterized protein</fullName>
    </submittedName>
</protein>
<dbReference type="EMBL" id="JH000097">
    <property type="protein sequence ID" value="EGV92007.1"/>
    <property type="molecule type" value="Genomic_DNA"/>
</dbReference>
<dbReference type="InParanoid" id="G3H0R0"/>
<proteinExistence type="predicted"/>
<feature type="region of interest" description="Disordered" evidence="1">
    <location>
        <begin position="27"/>
        <end position="46"/>
    </location>
</feature>
<evidence type="ECO:0000313" key="3">
    <source>
        <dbReference type="Proteomes" id="UP000001075"/>
    </source>
</evidence>
<dbReference type="AlphaFoldDB" id="G3H0R0"/>
<evidence type="ECO:0000256" key="1">
    <source>
        <dbReference type="SAM" id="MobiDB-lite"/>
    </source>
</evidence>
<name>G3H0R0_CRIGR</name>